<evidence type="ECO:0000313" key="2">
    <source>
        <dbReference type="Proteomes" id="UP000030652"/>
    </source>
</evidence>
<organism evidence="1 2">
    <name type="scientific">Candidatus Scalindua brodae</name>
    <dbReference type="NCBI Taxonomy" id="237368"/>
    <lineage>
        <taxon>Bacteria</taxon>
        <taxon>Pseudomonadati</taxon>
        <taxon>Planctomycetota</taxon>
        <taxon>Candidatus Brocadiia</taxon>
        <taxon>Candidatus Brocadiales</taxon>
        <taxon>Candidatus Scalinduaceae</taxon>
        <taxon>Candidatus Scalindua</taxon>
    </lineage>
</organism>
<accession>A0A0B0EP77</accession>
<dbReference type="Proteomes" id="UP000030652">
    <property type="component" value="Unassembled WGS sequence"/>
</dbReference>
<gene>
    <name evidence="1" type="ORF">SCABRO_01282</name>
</gene>
<protein>
    <submittedName>
        <fullName evidence="1">Uncharacterized protein</fullName>
    </submittedName>
</protein>
<name>A0A0B0EP77_9BACT</name>
<proteinExistence type="predicted"/>
<sequence length="53" mass="6119">MNNRATFTLEEGTFNYLKQVGDNNKSAYVNHLLLQEKKRLLKKAILQANPTIK</sequence>
<comment type="caution">
    <text evidence="1">The sequence shown here is derived from an EMBL/GenBank/DDBJ whole genome shotgun (WGS) entry which is preliminary data.</text>
</comment>
<dbReference type="EMBL" id="JRYO01000085">
    <property type="protein sequence ID" value="KHE92893.1"/>
    <property type="molecule type" value="Genomic_DNA"/>
</dbReference>
<reference evidence="1 2" key="1">
    <citation type="submission" date="2014-10" db="EMBL/GenBank/DDBJ databases">
        <title>Draft genome of anammox bacterium scalindua brodae, obtained using differential coverage binning of sequence data from two enrichment reactors.</title>
        <authorList>
            <person name="Speth D.R."/>
            <person name="Russ L."/>
            <person name="Kartal B."/>
            <person name="Op den Camp H.J."/>
            <person name="Dutilh B.E."/>
            <person name="Jetten M.S."/>
        </authorList>
    </citation>
    <scope>NUCLEOTIDE SEQUENCE [LARGE SCALE GENOMIC DNA]</scope>
    <source>
        <strain evidence="1">RU1</strain>
    </source>
</reference>
<dbReference type="AlphaFoldDB" id="A0A0B0EP77"/>
<evidence type="ECO:0000313" key="1">
    <source>
        <dbReference type="EMBL" id="KHE92893.1"/>
    </source>
</evidence>